<evidence type="ECO:0000313" key="1">
    <source>
        <dbReference type="EMBL" id="MFC4599230.1"/>
    </source>
</evidence>
<dbReference type="EMBL" id="JBHSEP010000008">
    <property type="protein sequence ID" value="MFC4599230.1"/>
    <property type="molecule type" value="Genomic_DNA"/>
</dbReference>
<dbReference type="InterPro" id="IPR024496">
    <property type="entry name" value="Spore_germ_GerPE"/>
</dbReference>
<dbReference type="RefSeq" id="WP_378096610.1">
    <property type="nucleotide sequence ID" value="NZ_JBHSEP010000008.1"/>
</dbReference>
<keyword evidence="2" id="KW-1185">Reference proteome</keyword>
<dbReference type="Pfam" id="PF10970">
    <property type="entry name" value="GerPE"/>
    <property type="match status" value="1"/>
</dbReference>
<proteinExistence type="predicted"/>
<protein>
    <submittedName>
        <fullName evidence="1">Spore germination protein GerPE</fullName>
    </submittedName>
</protein>
<organism evidence="1 2">
    <name type="scientific">Cohnella hongkongensis</name>
    <dbReference type="NCBI Taxonomy" id="178337"/>
    <lineage>
        <taxon>Bacteria</taxon>
        <taxon>Bacillati</taxon>
        <taxon>Bacillota</taxon>
        <taxon>Bacilli</taxon>
        <taxon>Bacillales</taxon>
        <taxon>Paenibacillaceae</taxon>
        <taxon>Cohnella</taxon>
    </lineage>
</organism>
<sequence length="135" mass="14585">MSYDCRSTTLLSLFVNTVSASGVVHLGDGGETNMASWAIAVQRAIANVKEDEFFFASYPLFYLPELVPEARPQVAFRSESPWPTLQIGSIRTFGVSSSSILRAGCSGPVRGVSRIKHIRHFNNPAALPPGTSAEI</sequence>
<dbReference type="Proteomes" id="UP001596028">
    <property type="component" value="Unassembled WGS sequence"/>
</dbReference>
<evidence type="ECO:0000313" key="2">
    <source>
        <dbReference type="Proteomes" id="UP001596028"/>
    </source>
</evidence>
<comment type="caution">
    <text evidence="1">The sequence shown here is derived from an EMBL/GenBank/DDBJ whole genome shotgun (WGS) entry which is preliminary data.</text>
</comment>
<gene>
    <name evidence="1" type="ORF">ACFO3S_13340</name>
</gene>
<name>A0ABV9FDY1_9BACL</name>
<accession>A0ABV9FDY1</accession>
<reference evidence="2" key="1">
    <citation type="journal article" date="2019" name="Int. J. Syst. Evol. Microbiol.">
        <title>The Global Catalogue of Microorganisms (GCM) 10K type strain sequencing project: providing services to taxonomists for standard genome sequencing and annotation.</title>
        <authorList>
            <consortium name="The Broad Institute Genomics Platform"/>
            <consortium name="The Broad Institute Genome Sequencing Center for Infectious Disease"/>
            <person name="Wu L."/>
            <person name="Ma J."/>
        </authorList>
    </citation>
    <scope>NUCLEOTIDE SEQUENCE [LARGE SCALE GENOMIC DNA]</scope>
    <source>
        <strain evidence="2">CCUG 49571</strain>
    </source>
</reference>